<evidence type="ECO:0000313" key="3">
    <source>
        <dbReference type="Proteomes" id="UP000432350"/>
    </source>
</evidence>
<evidence type="ECO:0000256" key="1">
    <source>
        <dbReference type="SAM" id="Phobius"/>
    </source>
</evidence>
<keyword evidence="1" id="KW-0472">Membrane</keyword>
<keyword evidence="1" id="KW-1133">Transmembrane helix</keyword>
<sequence length="79" mass="9123">MPVRQLPYIGERRHKKKQYGMRIAFKAFIDGVFISLYPYILLVLVSTGLKTRCESLHEFSYGGMRDAHRSVVFGTTLVK</sequence>
<protein>
    <submittedName>
        <fullName evidence="2">Uncharacterized protein</fullName>
    </submittedName>
</protein>
<proteinExistence type="predicted"/>
<reference evidence="2 3" key="1">
    <citation type="submission" date="2019-10" db="EMBL/GenBank/DDBJ databases">
        <authorList>
            <person name="Karimi E."/>
        </authorList>
    </citation>
    <scope>NUCLEOTIDE SEQUENCE [LARGE SCALE GENOMIC DNA]</scope>
    <source>
        <strain evidence="2">Sphingobacterium sp. 8BC</strain>
    </source>
</reference>
<evidence type="ECO:0000313" key="2">
    <source>
        <dbReference type="EMBL" id="VXC56097.1"/>
    </source>
</evidence>
<accession>A0A653ZLE8</accession>
<name>A0A653ZLE8_SPHMU</name>
<dbReference type="EMBL" id="CABWMV010000006">
    <property type="protein sequence ID" value="VXC56097.1"/>
    <property type="molecule type" value="Genomic_DNA"/>
</dbReference>
<organism evidence="2 3">
    <name type="scientific">Sphingobacterium multivorum</name>
    <dbReference type="NCBI Taxonomy" id="28454"/>
    <lineage>
        <taxon>Bacteria</taxon>
        <taxon>Pseudomonadati</taxon>
        <taxon>Bacteroidota</taxon>
        <taxon>Sphingobacteriia</taxon>
        <taxon>Sphingobacteriales</taxon>
        <taxon>Sphingobacteriaceae</taxon>
        <taxon>Sphingobacterium</taxon>
    </lineage>
</organism>
<keyword evidence="1" id="KW-0812">Transmembrane</keyword>
<feature type="transmembrane region" description="Helical" evidence="1">
    <location>
        <begin position="23"/>
        <end position="45"/>
    </location>
</feature>
<gene>
    <name evidence="2" type="ORF">SPHINGO8BC_140227</name>
</gene>
<dbReference type="AlphaFoldDB" id="A0A653ZLE8"/>
<dbReference type="Proteomes" id="UP000432350">
    <property type="component" value="Unassembled WGS sequence"/>
</dbReference>